<evidence type="ECO:0000313" key="3">
    <source>
        <dbReference type="Proteomes" id="UP000275078"/>
    </source>
</evidence>
<dbReference type="PANTHER" id="PTHR28181:SF1">
    <property type="entry name" value="COLD TOLERANCE PROTEIN 1"/>
    <property type="match status" value="1"/>
</dbReference>
<dbReference type="STRING" id="1160509.A0A3N4IGI7"/>
<evidence type="ECO:0008006" key="4">
    <source>
        <dbReference type="Google" id="ProtNLM"/>
    </source>
</evidence>
<dbReference type="EMBL" id="ML119654">
    <property type="protein sequence ID" value="RPA85262.1"/>
    <property type="molecule type" value="Genomic_DNA"/>
</dbReference>
<accession>A0A3N4IGI7</accession>
<dbReference type="InterPro" id="IPR023214">
    <property type="entry name" value="HAD_sf"/>
</dbReference>
<protein>
    <recommendedName>
        <fullName evidence="4">HAD-like protein</fullName>
    </recommendedName>
</protein>
<dbReference type="OrthoDB" id="10255128at2759"/>
<sequence>MRLLTPFILLSIVASDVLAKPSATPLKAPEISHLFVDFDGTIAVSEAFETLTLAAYASTPDTTTYPPWEYFAEVYNNEYNNFTANYPKRDTVRKEITFRSHPGLRKVENDSYERVRDSAIFDNTRYAVIRQYAQNVTVRDGWWEFVAAALDAGVQPKVVSLNWSVLWLRLVMREHLDRYIRTIGKQEAGKRGVNHQLAERVAIYCSELVPWGIIKPNKFDFPTRLHTGGDKVELLKKLVGGKKKGGKSKVVFIGDSKSDLPPLVDSADIGIVAGQEITDSLRGWGLKVKQMGNGYFGETGENMLYVLDDFREVVRAGFFKKGRK</sequence>
<feature type="chain" id="PRO_5018006842" description="HAD-like protein" evidence="1">
    <location>
        <begin position="20"/>
        <end position="324"/>
    </location>
</feature>
<name>A0A3N4IGI7_ASCIM</name>
<gene>
    <name evidence="2" type="ORF">BJ508DRAFT_412049</name>
</gene>
<dbReference type="InterPro" id="IPR050849">
    <property type="entry name" value="HAD-like_hydrolase_phosphatase"/>
</dbReference>
<evidence type="ECO:0000313" key="2">
    <source>
        <dbReference type="EMBL" id="RPA85262.1"/>
    </source>
</evidence>
<evidence type="ECO:0000256" key="1">
    <source>
        <dbReference type="SAM" id="SignalP"/>
    </source>
</evidence>
<reference evidence="2 3" key="1">
    <citation type="journal article" date="2018" name="Nat. Ecol. Evol.">
        <title>Pezizomycetes genomes reveal the molecular basis of ectomycorrhizal truffle lifestyle.</title>
        <authorList>
            <person name="Murat C."/>
            <person name="Payen T."/>
            <person name="Noel B."/>
            <person name="Kuo A."/>
            <person name="Morin E."/>
            <person name="Chen J."/>
            <person name="Kohler A."/>
            <person name="Krizsan K."/>
            <person name="Balestrini R."/>
            <person name="Da Silva C."/>
            <person name="Montanini B."/>
            <person name="Hainaut M."/>
            <person name="Levati E."/>
            <person name="Barry K.W."/>
            <person name="Belfiori B."/>
            <person name="Cichocki N."/>
            <person name="Clum A."/>
            <person name="Dockter R.B."/>
            <person name="Fauchery L."/>
            <person name="Guy J."/>
            <person name="Iotti M."/>
            <person name="Le Tacon F."/>
            <person name="Lindquist E.A."/>
            <person name="Lipzen A."/>
            <person name="Malagnac F."/>
            <person name="Mello A."/>
            <person name="Molinier V."/>
            <person name="Miyauchi S."/>
            <person name="Poulain J."/>
            <person name="Riccioni C."/>
            <person name="Rubini A."/>
            <person name="Sitrit Y."/>
            <person name="Splivallo R."/>
            <person name="Traeger S."/>
            <person name="Wang M."/>
            <person name="Zifcakova L."/>
            <person name="Wipf D."/>
            <person name="Zambonelli A."/>
            <person name="Paolocci F."/>
            <person name="Nowrousian M."/>
            <person name="Ottonello S."/>
            <person name="Baldrian P."/>
            <person name="Spatafora J.W."/>
            <person name="Henrissat B."/>
            <person name="Nagy L.G."/>
            <person name="Aury J.M."/>
            <person name="Wincker P."/>
            <person name="Grigoriev I.V."/>
            <person name="Bonfante P."/>
            <person name="Martin F.M."/>
        </authorList>
    </citation>
    <scope>NUCLEOTIDE SEQUENCE [LARGE SCALE GENOMIC DNA]</scope>
    <source>
        <strain evidence="2 3">RN42</strain>
    </source>
</reference>
<keyword evidence="1" id="KW-0732">Signal</keyword>
<proteinExistence type="predicted"/>
<keyword evidence="3" id="KW-1185">Reference proteome</keyword>
<dbReference type="Proteomes" id="UP000275078">
    <property type="component" value="Unassembled WGS sequence"/>
</dbReference>
<dbReference type="Gene3D" id="3.40.50.1000">
    <property type="entry name" value="HAD superfamily/HAD-like"/>
    <property type="match status" value="1"/>
</dbReference>
<dbReference type="PANTHER" id="PTHR28181">
    <property type="entry name" value="UPF0655 PROTEIN YCR015C"/>
    <property type="match status" value="1"/>
</dbReference>
<dbReference type="SUPFAM" id="SSF56784">
    <property type="entry name" value="HAD-like"/>
    <property type="match status" value="1"/>
</dbReference>
<dbReference type="InterPro" id="IPR036412">
    <property type="entry name" value="HAD-like_sf"/>
</dbReference>
<dbReference type="AlphaFoldDB" id="A0A3N4IGI7"/>
<organism evidence="2 3">
    <name type="scientific">Ascobolus immersus RN42</name>
    <dbReference type="NCBI Taxonomy" id="1160509"/>
    <lineage>
        <taxon>Eukaryota</taxon>
        <taxon>Fungi</taxon>
        <taxon>Dikarya</taxon>
        <taxon>Ascomycota</taxon>
        <taxon>Pezizomycotina</taxon>
        <taxon>Pezizomycetes</taxon>
        <taxon>Pezizales</taxon>
        <taxon>Ascobolaceae</taxon>
        <taxon>Ascobolus</taxon>
    </lineage>
</organism>
<feature type="signal peptide" evidence="1">
    <location>
        <begin position="1"/>
        <end position="19"/>
    </location>
</feature>